<gene>
    <name evidence="2" type="primary">yaaA</name>
    <name evidence="2" type="ORF">QVZ43_00110</name>
</gene>
<dbReference type="Pfam" id="PF03883">
    <property type="entry name" value="H2O2_YaaD"/>
    <property type="match status" value="1"/>
</dbReference>
<evidence type="ECO:0000313" key="3">
    <source>
        <dbReference type="Proteomes" id="UP001168640"/>
    </source>
</evidence>
<dbReference type="EMBL" id="JAUMIS010000001">
    <property type="protein sequence ID" value="MDO3720104.1"/>
    <property type="molecule type" value="Genomic_DNA"/>
</dbReference>
<dbReference type="InterPro" id="IPR005583">
    <property type="entry name" value="YaaA"/>
</dbReference>
<dbReference type="NCBIfam" id="NF002542">
    <property type="entry name" value="PRK02101.1-3"/>
    <property type="match status" value="1"/>
</dbReference>
<dbReference type="PANTHER" id="PTHR30283:SF4">
    <property type="entry name" value="PEROXIDE STRESS RESISTANCE PROTEIN YAAA"/>
    <property type="match status" value="1"/>
</dbReference>
<dbReference type="HAMAP" id="MF_00652">
    <property type="entry name" value="UPF0246"/>
    <property type="match status" value="1"/>
</dbReference>
<sequence>MLMVISPAKTLDYESPLATERHTQPDFLDDACELIDQLKELEPHQISNLMSISEKLGQLNAERFQSWHTPFTPDNARQAVLAFKGDVYTGLDAASFSEKDFDFAQKHLRMLSGLYGLLKPLDLMQPYRLEMGTKFENNRGKDLYAFWGSKLTDEINRLLAEDDDVLVNLASNEYFKSIQKKKLNGRLITPQFKDWKNGQYKMISFYAKKARGLMCRYAIQNQITQADDLKGFNLEGYYFSHEQSDTDNWVFLRDEQ</sequence>
<evidence type="ECO:0000313" key="2">
    <source>
        <dbReference type="EMBL" id="MDO3720104.1"/>
    </source>
</evidence>
<proteinExistence type="inferred from homology"/>
<organism evidence="2 3">
    <name type="scientific">Marinobacter suaedae</name>
    <dbReference type="NCBI Taxonomy" id="3057675"/>
    <lineage>
        <taxon>Bacteria</taxon>
        <taxon>Pseudomonadati</taxon>
        <taxon>Pseudomonadota</taxon>
        <taxon>Gammaproteobacteria</taxon>
        <taxon>Pseudomonadales</taxon>
        <taxon>Marinobacteraceae</taxon>
        <taxon>Marinobacter</taxon>
    </lineage>
</organism>
<evidence type="ECO:0000256" key="1">
    <source>
        <dbReference type="HAMAP-Rule" id="MF_00652"/>
    </source>
</evidence>
<accession>A0ABT8VVW5</accession>
<name>A0ABT8VVW5_9GAMM</name>
<dbReference type="PANTHER" id="PTHR30283">
    <property type="entry name" value="PEROXIDE STRESS RESPONSE PROTEIN YAAA"/>
    <property type="match status" value="1"/>
</dbReference>
<comment type="similarity">
    <text evidence="1">Belongs to the UPF0246 family.</text>
</comment>
<comment type="caution">
    <text evidence="2">The sequence shown here is derived from an EMBL/GenBank/DDBJ whole genome shotgun (WGS) entry which is preliminary data.</text>
</comment>
<keyword evidence="3" id="KW-1185">Reference proteome</keyword>
<dbReference type="Proteomes" id="UP001168640">
    <property type="component" value="Unassembled WGS sequence"/>
</dbReference>
<reference evidence="2" key="1">
    <citation type="submission" date="2023-07" db="EMBL/GenBank/DDBJ databases">
        <title>Marinobacter sp. chi1 genome sequencing and assembly.</title>
        <authorList>
            <person name="Park S."/>
        </authorList>
    </citation>
    <scope>NUCLEOTIDE SEQUENCE</scope>
    <source>
        <strain evidence="2">Chi1</strain>
    </source>
</reference>
<dbReference type="RefSeq" id="WP_302908382.1">
    <property type="nucleotide sequence ID" value="NZ_JAUMIS010000001.1"/>
</dbReference>
<dbReference type="NCBIfam" id="NF002541">
    <property type="entry name" value="PRK02101.1-1"/>
    <property type="match status" value="1"/>
</dbReference>
<protein>
    <recommendedName>
        <fullName evidence="1">UPF0246 protein QVZ43_00110</fullName>
    </recommendedName>
</protein>